<reference evidence="2" key="1">
    <citation type="submission" date="2023-03" db="EMBL/GenBank/DDBJ databases">
        <title>Actinoallomurus iriomotensis NBRC 103684.</title>
        <authorList>
            <person name="Ichikawa N."/>
            <person name="Sato H."/>
            <person name="Tonouchi N."/>
        </authorList>
    </citation>
    <scope>NUCLEOTIDE SEQUENCE</scope>
    <source>
        <strain evidence="2">NBRC 103684</strain>
    </source>
</reference>
<proteinExistence type="predicted"/>
<dbReference type="InterPro" id="IPR011009">
    <property type="entry name" value="Kinase-like_dom_sf"/>
</dbReference>
<evidence type="ECO:0000313" key="2">
    <source>
        <dbReference type="EMBL" id="GLY92199.1"/>
    </source>
</evidence>
<protein>
    <recommendedName>
        <fullName evidence="1">Aminoglycoside phosphotransferase domain-containing protein</fullName>
    </recommendedName>
</protein>
<dbReference type="InterPro" id="IPR002575">
    <property type="entry name" value="Aminoglycoside_PTrfase"/>
</dbReference>
<evidence type="ECO:0000259" key="1">
    <source>
        <dbReference type="Pfam" id="PF01636"/>
    </source>
</evidence>
<organism evidence="2 3">
    <name type="scientific">Actinoallomurus iriomotensis</name>
    <dbReference type="NCBI Taxonomy" id="478107"/>
    <lineage>
        <taxon>Bacteria</taxon>
        <taxon>Bacillati</taxon>
        <taxon>Actinomycetota</taxon>
        <taxon>Actinomycetes</taxon>
        <taxon>Streptosporangiales</taxon>
        <taxon>Thermomonosporaceae</taxon>
        <taxon>Actinoallomurus</taxon>
    </lineage>
</organism>
<dbReference type="Proteomes" id="UP001165074">
    <property type="component" value="Unassembled WGS sequence"/>
</dbReference>
<sequence length="169" mass="18943">MHDAAQGFQPPDPDGWRHREVAVPVHVDCVGHHDLAPWNIVFAGTRVTGIIDWDFAGPSNRAWDLCYVAHRFVPLSSPRLSRAFGWDGEQPDRPARLRLLADAYGHDITPELLLDLAAVRLSSIAANIDQRIRAGDPAFEVHRRERHADGYREDVRFILGERDALLSGA</sequence>
<name>A0A9W6W680_9ACTN</name>
<evidence type="ECO:0000313" key="3">
    <source>
        <dbReference type="Proteomes" id="UP001165074"/>
    </source>
</evidence>
<dbReference type="EMBL" id="BSTK01000026">
    <property type="protein sequence ID" value="GLY92199.1"/>
    <property type="molecule type" value="Genomic_DNA"/>
</dbReference>
<keyword evidence="3" id="KW-1185">Reference proteome</keyword>
<accession>A0A9W6W680</accession>
<dbReference type="Pfam" id="PF01636">
    <property type="entry name" value="APH"/>
    <property type="match status" value="1"/>
</dbReference>
<dbReference type="AlphaFoldDB" id="A0A9W6W680"/>
<dbReference type="SUPFAM" id="SSF56112">
    <property type="entry name" value="Protein kinase-like (PK-like)"/>
    <property type="match status" value="1"/>
</dbReference>
<dbReference type="Gene3D" id="3.90.1200.10">
    <property type="match status" value="1"/>
</dbReference>
<feature type="domain" description="Aminoglycoside phosphotransferase" evidence="1">
    <location>
        <begin position="28"/>
        <end position="92"/>
    </location>
</feature>
<comment type="caution">
    <text evidence="2">The sequence shown here is derived from an EMBL/GenBank/DDBJ whole genome shotgun (WGS) entry which is preliminary data.</text>
</comment>
<gene>
    <name evidence="2" type="ORF">Airi02_101270</name>
</gene>